<name>Q55B18_DICDI</name>
<protein>
    <submittedName>
        <fullName evidence="3">Uncharacterized protein</fullName>
    </submittedName>
</protein>
<dbReference type="EMBL" id="AAFI02000006">
    <property type="protein sequence ID" value="EAL71867.1"/>
    <property type="molecule type" value="Genomic_DNA"/>
</dbReference>
<reference evidence="3 4" key="1">
    <citation type="journal article" date="2005" name="Nature">
        <title>The genome of the social amoeba Dictyostelium discoideum.</title>
        <authorList>
            <consortium name="The Dictyostelium discoideum Sequencing Consortium"/>
            <person name="Eichinger L."/>
            <person name="Pachebat J.A."/>
            <person name="Glockner G."/>
            <person name="Rajandream M.A."/>
            <person name="Sucgang R."/>
            <person name="Berriman M."/>
            <person name="Song J."/>
            <person name="Olsen R."/>
            <person name="Szafranski K."/>
            <person name="Xu Q."/>
            <person name="Tunggal B."/>
            <person name="Kummerfeld S."/>
            <person name="Madera M."/>
            <person name="Konfortov B.A."/>
            <person name="Rivero F."/>
            <person name="Bankier A.T."/>
            <person name="Lehmann R."/>
            <person name="Hamlin N."/>
            <person name="Davies R."/>
            <person name="Gaudet P."/>
            <person name="Fey P."/>
            <person name="Pilcher K."/>
            <person name="Chen G."/>
            <person name="Saunders D."/>
            <person name="Sodergren E."/>
            <person name="Davis P."/>
            <person name="Kerhornou A."/>
            <person name="Nie X."/>
            <person name="Hall N."/>
            <person name="Anjard C."/>
            <person name="Hemphill L."/>
            <person name="Bason N."/>
            <person name="Farbrother P."/>
            <person name="Desany B."/>
            <person name="Just E."/>
            <person name="Morio T."/>
            <person name="Rost R."/>
            <person name="Churcher C."/>
            <person name="Cooper J."/>
            <person name="Haydock S."/>
            <person name="van Driessche N."/>
            <person name="Cronin A."/>
            <person name="Goodhead I."/>
            <person name="Muzny D."/>
            <person name="Mourier T."/>
            <person name="Pain A."/>
            <person name="Lu M."/>
            <person name="Harper D."/>
            <person name="Lindsay R."/>
            <person name="Hauser H."/>
            <person name="James K."/>
            <person name="Quiles M."/>
            <person name="Madan Babu M."/>
            <person name="Saito T."/>
            <person name="Buchrieser C."/>
            <person name="Wardroper A."/>
            <person name="Felder M."/>
            <person name="Thangavelu M."/>
            <person name="Johnson D."/>
            <person name="Knights A."/>
            <person name="Loulseged H."/>
            <person name="Mungall K."/>
            <person name="Oliver K."/>
            <person name="Price C."/>
            <person name="Quail M.A."/>
            <person name="Urushihara H."/>
            <person name="Hernandez J."/>
            <person name="Rabbinowitsch E."/>
            <person name="Steffen D."/>
            <person name="Sanders M."/>
            <person name="Ma J."/>
            <person name="Kohara Y."/>
            <person name="Sharp S."/>
            <person name="Simmonds M."/>
            <person name="Spiegler S."/>
            <person name="Tivey A."/>
            <person name="Sugano S."/>
            <person name="White B."/>
            <person name="Walker D."/>
            <person name="Woodward J."/>
            <person name="Winckler T."/>
            <person name="Tanaka Y."/>
            <person name="Shaulsky G."/>
            <person name="Schleicher M."/>
            <person name="Weinstock G."/>
            <person name="Rosenthal A."/>
            <person name="Cox E.C."/>
            <person name="Chisholm R.L."/>
            <person name="Gibbs R."/>
            <person name="Loomis W.F."/>
            <person name="Platzer M."/>
            <person name="Kay R.R."/>
            <person name="Williams J."/>
            <person name="Dear P.H."/>
            <person name="Noegel A.A."/>
            <person name="Barrell B."/>
            <person name="Kuspa A."/>
        </authorList>
    </citation>
    <scope>NUCLEOTIDE SEQUENCE [LARGE SCALE GENOMIC DNA]</scope>
    <source>
        <strain evidence="3 4">AX4</strain>
    </source>
</reference>
<organism evidence="3 4">
    <name type="scientific">Dictyostelium discoideum</name>
    <name type="common">Social amoeba</name>
    <dbReference type="NCBI Taxonomy" id="44689"/>
    <lineage>
        <taxon>Eukaryota</taxon>
        <taxon>Amoebozoa</taxon>
        <taxon>Evosea</taxon>
        <taxon>Eumycetozoa</taxon>
        <taxon>Dictyostelia</taxon>
        <taxon>Dictyosteliales</taxon>
        <taxon>Dictyosteliaceae</taxon>
        <taxon>Dictyostelium</taxon>
    </lineage>
</organism>
<proteinExistence type="predicted"/>
<comment type="caution">
    <text evidence="3">The sequence shown here is derived from an EMBL/GenBank/DDBJ whole genome shotgun (WGS) entry which is preliminary data.</text>
</comment>
<accession>Q55B18</accession>
<dbReference type="Proteomes" id="UP000002195">
    <property type="component" value="Unassembled WGS sequence"/>
</dbReference>
<feature type="compositionally biased region" description="Acidic residues" evidence="1">
    <location>
        <begin position="14"/>
        <end position="28"/>
    </location>
</feature>
<dbReference type="InParanoid" id="Q55B18"/>
<dbReference type="RefSeq" id="XP_645794.1">
    <property type="nucleotide sequence ID" value="XM_640702.1"/>
</dbReference>
<dbReference type="HOGENOM" id="CLU_2282736_0_0_1"/>
<dbReference type="AlphaFoldDB" id="Q55B18"/>
<feature type="transmembrane region" description="Helical" evidence="2">
    <location>
        <begin position="80"/>
        <end position="99"/>
    </location>
</feature>
<gene>
    <name evidence="3" type="ORF">DDB_G0271474</name>
</gene>
<sequence>MSTNNNNNNNNNNEDIDNDESQQQDNEEQQLQQPQVSTFNEQQCQIREQQEKLTLMTLTTSCYKLKFVRNVIHHYYLKRYYIQWIYSLVVVVVDVVYYMNKK</sequence>
<dbReference type="VEuPathDB" id="AmoebaDB:DDB_G0271474"/>
<keyword evidence="4" id="KW-1185">Reference proteome</keyword>
<keyword evidence="2" id="KW-1133">Transmembrane helix</keyword>
<evidence type="ECO:0000313" key="4">
    <source>
        <dbReference type="Proteomes" id="UP000002195"/>
    </source>
</evidence>
<evidence type="ECO:0000313" key="3">
    <source>
        <dbReference type="EMBL" id="EAL71867.1"/>
    </source>
</evidence>
<feature type="region of interest" description="Disordered" evidence="1">
    <location>
        <begin position="1"/>
        <end position="37"/>
    </location>
</feature>
<keyword evidence="2" id="KW-0472">Membrane</keyword>
<evidence type="ECO:0000256" key="1">
    <source>
        <dbReference type="SAM" id="MobiDB-lite"/>
    </source>
</evidence>
<evidence type="ECO:0000256" key="2">
    <source>
        <dbReference type="SAM" id="Phobius"/>
    </source>
</evidence>
<feature type="compositionally biased region" description="Low complexity" evidence="1">
    <location>
        <begin position="1"/>
        <end position="13"/>
    </location>
</feature>
<dbReference type="KEGG" id="ddi:DDB_G0271474"/>
<dbReference type="GeneID" id="8617986"/>
<dbReference type="PaxDb" id="44689-DDB0216846"/>
<keyword evidence="2" id="KW-0812">Transmembrane</keyword>